<accession>A0A7K0BW74</accession>
<gene>
    <name evidence="2" type="ORF">ACRB68_32210</name>
</gene>
<name>A0A7K0BW74_9ACTN</name>
<organism evidence="2 3">
    <name type="scientific">Actinomadura macrotermitis</name>
    <dbReference type="NCBI Taxonomy" id="2585200"/>
    <lineage>
        <taxon>Bacteria</taxon>
        <taxon>Bacillati</taxon>
        <taxon>Actinomycetota</taxon>
        <taxon>Actinomycetes</taxon>
        <taxon>Streptosporangiales</taxon>
        <taxon>Thermomonosporaceae</taxon>
        <taxon>Actinomadura</taxon>
    </lineage>
</organism>
<evidence type="ECO:0000313" key="3">
    <source>
        <dbReference type="Proteomes" id="UP000487268"/>
    </source>
</evidence>
<comment type="caution">
    <text evidence="2">The sequence shown here is derived from an EMBL/GenBank/DDBJ whole genome shotgun (WGS) entry which is preliminary data.</text>
</comment>
<keyword evidence="1" id="KW-1133">Transmembrane helix</keyword>
<proteinExistence type="predicted"/>
<evidence type="ECO:0000313" key="2">
    <source>
        <dbReference type="EMBL" id="MQY05152.1"/>
    </source>
</evidence>
<evidence type="ECO:0000256" key="1">
    <source>
        <dbReference type="SAM" id="Phobius"/>
    </source>
</evidence>
<dbReference type="Proteomes" id="UP000487268">
    <property type="component" value="Unassembled WGS sequence"/>
</dbReference>
<feature type="transmembrane region" description="Helical" evidence="1">
    <location>
        <begin position="15"/>
        <end position="35"/>
    </location>
</feature>
<keyword evidence="3" id="KW-1185">Reference proteome</keyword>
<sequence length="63" mass="6967">MYGWIWRNLPGTWQVRTAIALALVVALCAVLWYLVFPWLEPKVQFDPGVVDSTPTAPARPGAG</sequence>
<reference evidence="2 3" key="1">
    <citation type="submission" date="2019-10" db="EMBL/GenBank/DDBJ databases">
        <title>Actinomadura rubteroloni sp. nov. and Actinomadura macrotermitis sp. nov., isolated from the gut of fungus growing-termite Macrotermes natalensis.</title>
        <authorList>
            <person name="Benndorf R."/>
            <person name="Martin K."/>
            <person name="Kuefner M."/>
            <person name="De Beer W."/>
            <person name="Kaster A.-K."/>
            <person name="Vollmers J."/>
            <person name="Poulsen M."/>
            <person name="Beemelmanns C."/>
        </authorList>
    </citation>
    <scope>NUCLEOTIDE SEQUENCE [LARGE SCALE GENOMIC DNA]</scope>
    <source>
        <strain evidence="2 3">RB68</strain>
    </source>
</reference>
<keyword evidence="1" id="KW-0812">Transmembrane</keyword>
<dbReference type="AlphaFoldDB" id="A0A7K0BW74"/>
<protein>
    <submittedName>
        <fullName evidence="2">Uncharacterized protein</fullName>
    </submittedName>
</protein>
<dbReference type="RefSeq" id="WP_235959839.1">
    <property type="nucleotide sequence ID" value="NZ_WEGH01000002.1"/>
</dbReference>
<dbReference type="EMBL" id="WEGH01000002">
    <property type="protein sequence ID" value="MQY05152.1"/>
    <property type="molecule type" value="Genomic_DNA"/>
</dbReference>
<keyword evidence="1" id="KW-0472">Membrane</keyword>